<evidence type="ECO:0000313" key="3">
    <source>
        <dbReference type="Proteomes" id="UP001140076"/>
    </source>
</evidence>
<feature type="region of interest" description="Disordered" evidence="1">
    <location>
        <begin position="60"/>
        <end position="79"/>
    </location>
</feature>
<reference evidence="2" key="1">
    <citation type="submission" date="2021-10" db="EMBL/GenBank/DDBJ databases">
        <title>Streptomonospora sp. nov., isolated from mangrove soil.</title>
        <authorList>
            <person name="Chen X."/>
            <person name="Ge X."/>
            <person name="Liu W."/>
        </authorList>
    </citation>
    <scope>NUCLEOTIDE SEQUENCE</scope>
    <source>
        <strain evidence="2">S1-112</strain>
    </source>
</reference>
<evidence type="ECO:0000256" key="1">
    <source>
        <dbReference type="SAM" id="MobiDB-lite"/>
    </source>
</evidence>
<comment type="caution">
    <text evidence="2">The sequence shown here is derived from an EMBL/GenBank/DDBJ whole genome shotgun (WGS) entry which is preliminary data.</text>
</comment>
<gene>
    <name evidence="2" type="ORF">LG943_19285</name>
</gene>
<protein>
    <submittedName>
        <fullName evidence="2">Uncharacterized protein</fullName>
    </submittedName>
</protein>
<organism evidence="2 3">
    <name type="scientific">Streptomonospora mangrovi</name>
    <dbReference type="NCBI Taxonomy" id="2883123"/>
    <lineage>
        <taxon>Bacteria</taxon>
        <taxon>Bacillati</taxon>
        <taxon>Actinomycetota</taxon>
        <taxon>Actinomycetes</taxon>
        <taxon>Streptosporangiales</taxon>
        <taxon>Nocardiopsidaceae</taxon>
        <taxon>Streptomonospora</taxon>
    </lineage>
</organism>
<dbReference type="EMBL" id="JAJAQC010000036">
    <property type="protein sequence ID" value="MDA0566441.1"/>
    <property type="molecule type" value="Genomic_DNA"/>
</dbReference>
<sequence length="239" mass="25342">MRERRAVGVPGIGVREFQLVLLRRMADFQPGLVEDARRALGASRTEMREVNAAWQRMIRSPRAPAGPRRHTSVLGPPESDGERAVGDLVCRVLRWPLPLWPDLRFEVVALGERTVLQEWLVRAPGSAPPALRGVADLAPWSCVVEDVGRAFPSARPLEGTAPARWRLVFTAPGGGLDGGPGGGLAGEGEPGRYVADFTWGLLQEVRALDIGPGPGSGVETGAGSRADPAPGSGGRSAAR</sequence>
<proteinExistence type="predicted"/>
<accession>A0A9X3SQ87</accession>
<keyword evidence="3" id="KW-1185">Reference proteome</keyword>
<dbReference type="Proteomes" id="UP001140076">
    <property type="component" value="Unassembled WGS sequence"/>
</dbReference>
<feature type="region of interest" description="Disordered" evidence="1">
    <location>
        <begin position="208"/>
        <end position="239"/>
    </location>
</feature>
<dbReference type="AlphaFoldDB" id="A0A9X3SQ87"/>
<evidence type="ECO:0000313" key="2">
    <source>
        <dbReference type="EMBL" id="MDA0566441.1"/>
    </source>
</evidence>
<name>A0A9X3SQ87_9ACTN</name>